<proteinExistence type="predicted"/>
<feature type="compositionally biased region" description="Basic residues" evidence="1">
    <location>
        <begin position="280"/>
        <end position="289"/>
    </location>
</feature>
<accession>A0AAN6RMC8</accession>
<comment type="caution">
    <text evidence="2">The sequence shown here is derived from an EMBL/GenBank/DDBJ whole genome shotgun (WGS) entry which is preliminary data.</text>
</comment>
<feature type="region of interest" description="Disordered" evidence="1">
    <location>
        <begin position="270"/>
        <end position="289"/>
    </location>
</feature>
<dbReference type="Proteomes" id="UP001280581">
    <property type="component" value="Unassembled WGS sequence"/>
</dbReference>
<dbReference type="AlphaFoldDB" id="A0AAN6RMC8"/>
<reference evidence="2 3" key="1">
    <citation type="submission" date="2021-02" db="EMBL/GenBank/DDBJ databases">
        <title>Genome assembly of Pseudopithomyces chartarum.</title>
        <authorList>
            <person name="Jauregui R."/>
            <person name="Singh J."/>
            <person name="Voisey C."/>
        </authorList>
    </citation>
    <scope>NUCLEOTIDE SEQUENCE [LARGE SCALE GENOMIC DNA]</scope>
    <source>
        <strain evidence="2 3">AGR01</strain>
    </source>
</reference>
<evidence type="ECO:0000313" key="3">
    <source>
        <dbReference type="Proteomes" id="UP001280581"/>
    </source>
</evidence>
<evidence type="ECO:0000256" key="1">
    <source>
        <dbReference type="SAM" id="MobiDB-lite"/>
    </source>
</evidence>
<gene>
    <name evidence="2" type="ORF">GRF29_1g2484329</name>
</gene>
<organism evidence="2 3">
    <name type="scientific">Pseudopithomyces chartarum</name>
    <dbReference type="NCBI Taxonomy" id="1892770"/>
    <lineage>
        <taxon>Eukaryota</taxon>
        <taxon>Fungi</taxon>
        <taxon>Dikarya</taxon>
        <taxon>Ascomycota</taxon>
        <taxon>Pezizomycotina</taxon>
        <taxon>Dothideomycetes</taxon>
        <taxon>Pleosporomycetidae</taxon>
        <taxon>Pleosporales</taxon>
        <taxon>Massarineae</taxon>
        <taxon>Didymosphaeriaceae</taxon>
        <taxon>Pseudopithomyces</taxon>
    </lineage>
</organism>
<name>A0AAN6RMC8_9PLEO</name>
<evidence type="ECO:0000313" key="2">
    <source>
        <dbReference type="EMBL" id="KAK3217252.1"/>
    </source>
</evidence>
<protein>
    <submittedName>
        <fullName evidence="2">Uncharacterized protein</fullName>
    </submittedName>
</protein>
<keyword evidence="3" id="KW-1185">Reference proteome</keyword>
<dbReference type="EMBL" id="WVTA01000001">
    <property type="protein sequence ID" value="KAK3217252.1"/>
    <property type="molecule type" value="Genomic_DNA"/>
</dbReference>
<sequence length="289" mass="33204">MHSRFHTFAYAFHASRQWARAGFVGQHSRIAASSCRNCQRNIPWRTPVLTLRQFAQTSRRLITTAAKNVKDKKYAEQIIIYEAGSNRTAFIGTWKAVALFQFGVCTVWLAPHLYLNENQPDRSVRVFQTAAANLPATTKVTFQTLRIFPMPKHTTVYAHELRALPPHPLRFANIVLPKSEAWRKRQAEKSLLKGLWEFIEEKRFKFYVKEGKAYTMRTGVPGVWEEVANGIKERTEQDKPAEVGMELASKGVKTRKVTSSKEIATKEERKRTVITGVKRQTARPHLKPR</sequence>